<sequence>MHICNTTSTYYDIVPRGCLPGNRHGQSHHSFRGSNADSSDREVVTIRRRRKGLSQICTGPSPASIITPLGGFRAFLNNVLGSADSTVARKGDRALRNFQGSNPAQVPFCATTHRQRHFGCKCNSTFQNR</sequence>
<evidence type="ECO:0000313" key="1">
    <source>
        <dbReference type="EMBL" id="OAQ71280.2"/>
    </source>
</evidence>
<keyword evidence="2" id="KW-1185">Reference proteome</keyword>
<name>A0A179G1F8_METCM</name>
<dbReference type="GeneID" id="28857423"/>
<organism evidence="1 2">
    <name type="scientific">Pochonia chlamydosporia 170</name>
    <dbReference type="NCBI Taxonomy" id="1380566"/>
    <lineage>
        <taxon>Eukaryota</taxon>
        <taxon>Fungi</taxon>
        <taxon>Dikarya</taxon>
        <taxon>Ascomycota</taxon>
        <taxon>Pezizomycotina</taxon>
        <taxon>Sordariomycetes</taxon>
        <taxon>Hypocreomycetidae</taxon>
        <taxon>Hypocreales</taxon>
        <taxon>Clavicipitaceae</taxon>
        <taxon>Pochonia</taxon>
    </lineage>
</organism>
<protein>
    <submittedName>
        <fullName evidence="1">Uncharacterized protein</fullName>
    </submittedName>
</protein>
<dbReference type="EMBL" id="LSBJ02000002">
    <property type="protein sequence ID" value="OAQ71280.2"/>
    <property type="molecule type" value="Genomic_DNA"/>
</dbReference>
<proteinExistence type="predicted"/>
<comment type="caution">
    <text evidence="1">The sequence shown here is derived from an EMBL/GenBank/DDBJ whole genome shotgun (WGS) entry which is preliminary data.</text>
</comment>
<evidence type="ECO:0000313" key="2">
    <source>
        <dbReference type="Proteomes" id="UP000078397"/>
    </source>
</evidence>
<dbReference type="AlphaFoldDB" id="A0A179G1F8"/>
<dbReference type="RefSeq" id="XP_018147817.2">
    <property type="nucleotide sequence ID" value="XM_018293429.2"/>
</dbReference>
<dbReference type="KEGG" id="pchm:VFPPC_15676"/>
<reference evidence="1 2" key="1">
    <citation type="journal article" date="2016" name="PLoS Pathog.">
        <title>Biosynthesis of antibiotic leucinostatins in bio-control fungus Purpureocillium lilacinum and their inhibition on phytophthora revealed by genome mining.</title>
        <authorList>
            <person name="Wang G."/>
            <person name="Liu Z."/>
            <person name="Lin R."/>
            <person name="Li E."/>
            <person name="Mao Z."/>
            <person name="Ling J."/>
            <person name="Yang Y."/>
            <person name="Yin W.B."/>
            <person name="Xie B."/>
        </authorList>
    </citation>
    <scope>NUCLEOTIDE SEQUENCE [LARGE SCALE GENOMIC DNA]</scope>
    <source>
        <strain evidence="1">170</strain>
    </source>
</reference>
<gene>
    <name evidence="1" type="ORF">VFPPC_15676</name>
</gene>
<accession>A0A179G1F8</accession>
<dbReference type="Proteomes" id="UP000078397">
    <property type="component" value="Unassembled WGS sequence"/>
</dbReference>